<dbReference type="STRING" id="1678637.AC230_00785"/>
<dbReference type="RefSeq" id="WP_049713959.1">
    <property type="nucleotide sequence ID" value="NZ_LFXA01000001.1"/>
</dbReference>
<dbReference type="PATRIC" id="fig|1678637.3.peg.165"/>
<sequence>MEAELAELAASGATTLVGLMVTDAWSQARARVARFFARGGDDEAAVDDELGRDAGELAAGPGGAAVIEERWRERLRRALRDDPAAAEDLRRLLAELAPDGGSVPRVHNSVSGGTQYGPVVQGENFSGLRFDIRTPPPGAER</sequence>
<accession>A0A0K9XP00</accession>
<evidence type="ECO:0000313" key="3">
    <source>
        <dbReference type="Proteomes" id="UP000037288"/>
    </source>
</evidence>
<dbReference type="Proteomes" id="UP000037288">
    <property type="component" value="Unassembled WGS sequence"/>
</dbReference>
<proteinExistence type="predicted"/>
<dbReference type="OrthoDB" id="3870696at2"/>
<evidence type="ECO:0000256" key="1">
    <source>
        <dbReference type="SAM" id="MobiDB-lite"/>
    </source>
</evidence>
<organism evidence="2 3">
    <name type="scientific">Streptomyces caatingaensis</name>
    <dbReference type="NCBI Taxonomy" id="1678637"/>
    <lineage>
        <taxon>Bacteria</taxon>
        <taxon>Bacillati</taxon>
        <taxon>Actinomycetota</taxon>
        <taxon>Actinomycetes</taxon>
        <taxon>Kitasatosporales</taxon>
        <taxon>Streptomycetaceae</taxon>
        <taxon>Streptomyces</taxon>
    </lineage>
</organism>
<dbReference type="EMBL" id="LFXA01000001">
    <property type="protein sequence ID" value="KNB54442.1"/>
    <property type="molecule type" value="Genomic_DNA"/>
</dbReference>
<evidence type="ECO:0000313" key="2">
    <source>
        <dbReference type="EMBL" id="KNB54442.1"/>
    </source>
</evidence>
<protein>
    <submittedName>
        <fullName evidence="2">Uncharacterized protein</fullName>
    </submittedName>
</protein>
<comment type="caution">
    <text evidence="2">The sequence shown here is derived from an EMBL/GenBank/DDBJ whole genome shotgun (WGS) entry which is preliminary data.</text>
</comment>
<feature type="region of interest" description="Disordered" evidence="1">
    <location>
        <begin position="101"/>
        <end position="121"/>
    </location>
</feature>
<keyword evidence="3" id="KW-1185">Reference proteome</keyword>
<reference evidence="3" key="1">
    <citation type="submission" date="2015-07" db="EMBL/GenBank/DDBJ databases">
        <title>Draft genome sequence of Streptomyces sp. CMAA 1322, a bacterium isolated from Caatinga biome, from dry forest semiarid of Brazil.</title>
        <authorList>
            <person name="Santos S.N."/>
            <person name="Gacesa R."/>
            <person name="Taketani R.G."/>
            <person name="Long P.F."/>
            <person name="Melo I.S."/>
        </authorList>
    </citation>
    <scope>NUCLEOTIDE SEQUENCE [LARGE SCALE GENOMIC DNA]</scope>
    <source>
        <strain evidence="3">CMAA 1322</strain>
    </source>
</reference>
<name>A0A0K9XP00_9ACTN</name>
<dbReference type="AlphaFoldDB" id="A0A0K9XP00"/>
<gene>
    <name evidence="2" type="ORF">AC230_00785</name>
</gene>